<protein>
    <recommendedName>
        <fullName evidence="6">FecR protein domain-containing protein</fullName>
    </recommendedName>
</protein>
<dbReference type="PANTHER" id="PTHR30273">
    <property type="entry name" value="PERIPLASMIC SIGNAL SENSOR AND SIGMA FACTOR ACTIVATOR FECR-RELATED"/>
    <property type="match status" value="1"/>
</dbReference>
<reference evidence="4 5" key="1">
    <citation type="journal article" date="2013" name="Genome Announc.">
        <title>Genome Sequence of Novosphingobium lindaniclasticum LE124T, Isolated from a Hexachlorocyclohexane Dumpsite.</title>
        <authorList>
            <person name="Saxena A."/>
            <person name="Nayyar N."/>
            <person name="Sangwan N."/>
            <person name="Kumari R."/>
            <person name="Khurana J.P."/>
            <person name="Lal R."/>
        </authorList>
    </citation>
    <scope>NUCLEOTIDE SEQUENCE [LARGE SCALE GENOMIC DNA]</scope>
    <source>
        <strain evidence="4 5">LE124</strain>
    </source>
</reference>
<dbReference type="InterPro" id="IPR012373">
    <property type="entry name" value="Ferrdict_sens_TM"/>
</dbReference>
<feature type="domain" description="FecR N-terminal" evidence="3">
    <location>
        <begin position="6"/>
        <end position="41"/>
    </location>
</feature>
<dbReference type="AlphaFoldDB" id="T0H8I7"/>
<feature type="transmembrane region" description="Helical" evidence="1">
    <location>
        <begin position="78"/>
        <end position="96"/>
    </location>
</feature>
<sequence length="324" mass="35686">MSLDQDADDWFVRMRGPDAADVRAQFEEWRSVPAHAQAYERRVRSFDTMMFLASTGTVRKRNLDIAKPWVLRTAFRKYAAAAIGLMLTGSLVLIAAQRGFGEPQSLSRMEVASLEDAPRHISLPDRSKLILDRGSRVQISYDHNQRRLRLLVGRARFSVAHERTRPFIVEAGAGRVIAHGTLFDVELTQSAVRIALLEGAVEVRDASGGNGRKQLDLRAGQRTAIEGGSVVKPTSIAAADSQWPNDMLVLGGVEIGEAVAVFNRTAPSPVLYELRSSRPVRVTGAFRRSDPEGFARQLAATFGFRVEELQDGSFAIVDGSRPET</sequence>
<dbReference type="RefSeq" id="WP_021235904.1">
    <property type="nucleotide sequence ID" value="NZ_ATHL01000147.1"/>
</dbReference>
<evidence type="ECO:0000259" key="2">
    <source>
        <dbReference type="Pfam" id="PF04773"/>
    </source>
</evidence>
<dbReference type="PATRIC" id="fig|1096930.3.peg.4157"/>
<accession>T0H8I7</accession>
<dbReference type="InterPro" id="IPR006860">
    <property type="entry name" value="FecR"/>
</dbReference>
<comment type="caution">
    <text evidence="4">The sequence shown here is derived from an EMBL/GenBank/DDBJ whole genome shotgun (WGS) entry which is preliminary data.</text>
</comment>
<evidence type="ECO:0000256" key="1">
    <source>
        <dbReference type="SAM" id="Phobius"/>
    </source>
</evidence>
<name>T0H8I7_9SPHN</name>
<evidence type="ECO:0000313" key="4">
    <source>
        <dbReference type="EMBL" id="EQB08403.1"/>
    </source>
</evidence>
<evidence type="ECO:0000259" key="3">
    <source>
        <dbReference type="Pfam" id="PF16220"/>
    </source>
</evidence>
<dbReference type="Proteomes" id="UP000015527">
    <property type="component" value="Unassembled WGS sequence"/>
</dbReference>
<dbReference type="Gene3D" id="2.60.120.1440">
    <property type="match status" value="1"/>
</dbReference>
<dbReference type="eggNOG" id="COG3712">
    <property type="taxonomic scope" value="Bacteria"/>
</dbReference>
<dbReference type="PANTHER" id="PTHR30273:SF2">
    <property type="entry name" value="PROTEIN FECR"/>
    <property type="match status" value="1"/>
</dbReference>
<organism evidence="4 5">
    <name type="scientific">Novosphingobium lindaniclasticum LE124</name>
    <dbReference type="NCBI Taxonomy" id="1096930"/>
    <lineage>
        <taxon>Bacteria</taxon>
        <taxon>Pseudomonadati</taxon>
        <taxon>Pseudomonadota</taxon>
        <taxon>Alphaproteobacteria</taxon>
        <taxon>Sphingomonadales</taxon>
        <taxon>Sphingomonadaceae</taxon>
        <taxon>Novosphingobium</taxon>
    </lineage>
</organism>
<dbReference type="GO" id="GO:0016989">
    <property type="term" value="F:sigma factor antagonist activity"/>
    <property type="evidence" value="ECO:0007669"/>
    <property type="project" value="TreeGrafter"/>
</dbReference>
<dbReference type="InterPro" id="IPR032623">
    <property type="entry name" value="FecR_N"/>
</dbReference>
<proteinExistence type="predicted"/>
<evidence type="ECO:0000313" key="5">
    <source>
        <dbReference type="Proteomes" id="UP000015527"/>
    </source>
</evidence>
<keyword evidence="1" id="KW-0472">Membrane</keyword>
<dbReference type="OrthoDB" id="7492241at2"/>
<gene>
    <name evidence="4" type="ORF">L284_21165</name>
</gene>
<feature type="domain" description="FecR protein" evidence="2">
    <location>
        <begin position="115"/>
        <end position="202"/>
    </location>
</feature>
<dbReference type="PIRSF" id="PIRSF018266">
    <property type="entry name" value="FecR"/>
    <property type="match status" value="1"/>
</dbReference>
<dbReference type="Pfam" id="PF04773">
    <property type="entry name" value="FecR"/>
    <property type="match status" value="1"/>
</dbReference>
<keyword evidence="1" id="KW-0812">Transmembrane</keyword>
<keyword evidence="5" id="KW-1185">Reference proteome</keyword>
<dbReference type="Pfam" id="PF16220">
    <property type="entry name" value="DUF4880"/>
    <property type="match status" value="1"/>
</dbReference>
<dbReference type="EMBL" id="ATHL01000147">
    <property type="protein sequence ID" value="EQB08403.1"/>
    <property type="molecule type" value="Genomic_DNA"/>
</dbReference>
<evidence type="ECO:0008006" key="6">
    <source>
        <dbReference type="Google" id="ProtNLM"/>
    </source>
</evidence>
<keyword evidence="1" id="KW-1133">Transmembrane helix</keyword>